<dbReference type="PANTHER" id="PTHR47284">
    <property type="entry name" value="FATTY-ACID-BINDING PROTEIN 2"/>
    <property type="match status" value="1"/>
</dbReference>
<dbReference type="STRING" id="984486.A0A1E3QNX9"/>
<evidence type="ECO:0000259" key="3">
    <source>
        <dbReference type="Pfam" id="PF16035"/>
    </source>
</evidence>
<dbReference type="SUPFAM" id="SSF54626">
    <property type="entry name" value="Chalcone isomerase"/>
    <property type="match status" value="1"/>
</dbReference>
<dbReference type="Proteomes" id="UP000094336">
    <property type="component" value="Unassembled WGS sequence"/>
</dbReference>
<dbReference type="Gene3D" id="3.50.70.10">
    <property type="match status" value="1"/>
</dbReference>
<dbReference type="GO" id="GO:0016872">
    <property type="term" value="F:intramolecular lyase activity"/>
    <property type="evidence" value="ECO:0007669"/>
    <property type="project" value="InterPro"/>
</dbReference>
<keyword evidence="5" id="KW-1185">Reference proteome</keyword>
<gene>
    <name evidence="4" type="ORF">BABINDRAFT_22465</name>
</gene>
<evidence type="ECO:0000313" key="5">
    <source>
        <dbReference type="Proteomes" id="UP000094336"/>
    </source>
</evidence>
<dbReference type="AlphaFoldDB" id="A0A1E3QNX9"/>
<feature type="domain" description="Chalcone isomerase" evidence="3">
    <location>
        <begin position="20"/>
        <end position="225"/>
    </location>
</feature>
<protein>
    <recommendedName>
        <fullName evidence="2">Altered inheritance of mitochondria protein 18, mitochondrial</fullName>
    </recommendedName>
</protein>
<proteinExistence type="inferred from homology"/>
<dbReference type="OrthoDB" id="18193at2759"/>
<dbReference type="GeneID" id="30149141"/>
<dbReference type="PANTHER" id="PTHR47284:SF3">
    <property type="entry name" value="FATTY-ACID-BINDING PROTEIN 2"/>
    <property type="match status" value="1"/>
</dbReference>
<feature type="non-terminal residue" evidence="4">
    <location>
        <position position="233"/>
    </location>
</feature>
<dbReference type="EMBL" id="KV454432">
    <property type="protein sequence ID" value="ODQ79381.1"/>
    <property type="molecule type" value="Genomic_DNA"/>
</dbReference>
<evidence type="ECO:0000256" key="1">
    <source>
        <dbReference type="ARBA" id="ARBA00009111"/>
    </source>
</evidence>
<dbReference type="Pfam" id="PF16035">
    <property type="entry name" value="Chalcone_2"/>
    <property type="match status" value="1"/>
</dbReference>
<name>A0A1E3QNX9_9ASCO</name>
<organism evidence="4 5">
    <name type="scientific">Babjeviella inositovora NRRL Y-12698</name>
    <dbReference type="NCBI Taxonomy" id="984486"/>
    <lineage>
        <taxon>Eukaryota</taxon>
        <taxon>Fungi</taxon>
        <taxon>Dikarya</taxon>
        <taxon>Ascomycota</taxon>
        <taxon>Saccharomycotina</taxon>
        <taxon>Pichiomycetes</taxon>
        <taxon>Serinales incertae sedis</taxon>
        <taxon>Babjeviella</taxon>
    </lineage>
</organism>
<dbReference type="RefSeq" id="XP_018984709.1">
    <property type="nucleotide sequence ID" value="XM_019131288.1"/>
</dbReference>
<reference evidence="5" key="1">
    <citation type="submission" date="2016-05" db="EMBL/GenBank/DDBJ databases">
        <title>Comparative genomics of biotechnologically important yeasts.</title>
        <authorList>
            <consortium name="DOE Joint Genome Institute"/>
            <person name="Riley R."/>
            <person name="Haridas S."/>
            <person name="Wolfe K.H."/>
            <person name="Lopes M.R."/>
            <person name="Hittinger C.T."/>
            <person name="Goker M."/>
            <person name="Salamov A."/>
            <person name="Wisecaver J."/>
            <person name="Long T.M."/>
            <person name="Aerts A.L."/>
            <person name="Barry K."/>
            <person name="Choi C."/>
            <person name="Clum A."/>
            <person name="Coughlan A.Y."/>
            <person name="Deshpande S."/>
            <person name="Douglass A.P."/>
            <person name="Hanson S.J."/>
            <person name="Klenk H.-P."/>
            <person name="Labutti K."/>
            <person name="Lapidus A."/>
            <person name="Lindquist E."/>
            <person name="Lipzen A."/>
            <person name="Meier-Kolthoff J.P."/>
            <person name="Ohm R.A."/>
            <person name="Otillar R.P."/>
            <person name="Pangilinan J."/>
            <person name="Peng Y."/>
            <person name="Rokas A."/>
            <person name="Rosa C.A."/>
            <person name="Scheuner C."/>
            <person name="Sibirny A.A."/>
            <person name="Slot J.C."/>
            <person name="Stielow J.B."/>
            <person name="Sun H."/>
            <person name="Kurtzman C.P."/>
            <person name="Blackwell M."/>
            <person name="Grigoriev I.V."/>
            <person name="Jeffries T.W."/>
        </authorList>
    </citation>
    <scope>NUCLEOTIDE SEQUENCE [LARGE SCALE GENOMIC DNA]</scope>
    <source>
        <strain evidence="5">NRRL Y-12698</strain>
    </source>
</reference>
<evidence type="ECO:0000313" key="4">
    <source>
        <dbReference type="EMBL" id="ODQ79381.1"/>
    </source>
</evidence>
<comment type="similarity">
    <text evidence="1">Belongs to the AIM18/AIM46 family.</text>
</comment>
<dbReference type="InterPro" id="IPR036298">
    <property type="entry name" value="Chalcone_isomerase_sf"/>
</dbReference>
<dbReference type="InterPro" id="IPR016087">
    <property type="entry name" value="Chalcone_isomerase"/>
</dbReference>
<evidence type="ECO:0000256" key="2">
    <source>
        <dbReference type="ARBA" id="ARBA00018755"/>
    </source>
</evidence>
<sequence>VDVENSVSPFPQELSAPLSTDFKLVAYGTRMVTFLNFKVYALGIYIAEADLPLIPKVCTPELLASLNSDASKTNSQKMAAILLDPAHSNDLTEKLLDAGIRFAVRIVPVRNTDFNHLRDGLVKSILAHPAVKKSNDVVSEGLGQLRAIFGARKGSVPKNHVLLIERLATGALKVQYQKRIAGEAGKADTFENLEMGQVLEPSVGKFLMLQYLSPTKPLSKDTRDRAIEKFSRL</sequence>
<accession>A0A1E3QNX9</accession>
<dbReference type="InterPro" id="IPR016088">
    <property type="entry name" value="Chalcone_isomerase_3-sand"/>
</dbReference>
<feature type="non-terminal residue" evidence="4">
    <location>
        <position position="1"/>
    </location>
</feature>